<name>A0A8J7U7S8_9BACT</name>
<dbReference type="Proteomes" id="UP000664417">
    <property type="component" value="Unassembled WGS sequence"/>
</dbReference>
<dbReference type="PANTHER" id="PTHR22550">
    <property type="entry name" value="SPORE GERMINATION PROTEIN"/>
    <property type="match status" value="1"/>
</dbReference>
<dbReference type="AlphaFoldDB" id="A0A8J7U7S8"/>
<keyword evidence="2 5" id="KW-0812">Transmembrane</keyword>
<keyword evidence="4 5" id="KW-0472">Membrane</keyword>
<dbReference type="SMART" id="SM00327">
    <property type="entry name" value="VWA"/>
    <property type="match status" value="1"/>
</dbReference>
<keyword evidence="1" id="KW-1003">Cell membrane</keyword>
<proteinExistence type="predicted"/>
<reference evidence="7" key="1">
    <citation type="submission" date="2021-03" db="EMBL/GenBank/DDBJ databases">
        <authorList>
            <person name="Wang G."/>
        </authorList>
    </citation>
    <scope>NUCLEOTIDE SEQUENCE</scope>
    <source>
        <strain evidence="7">KCTC 12899</strain>
    </source>
</reference>
<organism evidence="7 8">
    <name type="scientific">Acanthopleuribacter pedis</name>
    <dbReference type="NCBI Taxonomy" id="442870"/>
    <lineage>
        <taxon>Bacteria</taxon>
        <taxon>Pseudomonadati</taxon>
        <taxon>Acidobacteriota</taxon>
        <taxon>Holophagae</taxon>
        <taxon>Acanthopleuribacterales</taxon>
        <taxon>Acanthopleuribacteraceae</taxon>
        <taxon>Acanthopleuribacter</taxon>
    </lineage>
</organism>
<dbReference type="SUPFAM" id="SSF53300">
    <property type="entry name" value="vWA-like"/>
    <property type="match status" value="1"/>
</dbReference>
<dbReference type="RefSeq" id="WP_207863451.1">
    <property type="nucleotide sequence ID" value="NZ_JAFREP010000057.1"/>
</dbReference>
<evidence type="ECO:0000256" key="5">
    <source>
        <dbReference type="SAM" id="Phobius"/>
    </source>
</evidence>
<evidence type="ECO:0000259" key="6">
    <source>
        <dbReference type="PROSITE" id="PS50234"/>
    </source>
</evidence>
<dbReference type="InterPro" id="IPR036465">
    <property type="entry name" value="vWFA_dom_sf"/>
</dbReference>
<feature type="transmembrane region" description="Helical" evidence="5">
    <location>
        <begin position="6"/>
        <end position="25"/>
    </location>
</feature>
<protein>
    <submittedName>
        <fullName evidence="7">VWA domain-containing protein</fullName>
    </submittedName>
</protein>
<dbReference type="EMBL" id="JAFREP010000057">
    <property type="protein sequence ID" value="MBO1323309.1"/>
    <property type="molecule type" value="Genomic_DNA"/>
</dbReference>
<feature type="domain" description="VWFA" evidence="6">
    <location>
        <begin position="89"/>
        <end position="291"/>
    </location>
</feature>
<evidence type="ECO:0000313" key="7">
    <source>
        <dbReference type="EMBL" id="MBO1323309.1"/>
    </source>
</evidence>
<feature type="transmembrane region" description="Helical" evidence="5">
    <location>
        <begin position="54"/>
        <end position="72"/>
    </location>
</feature>
<dbReference type="PROSITE" id="PS50234">
    <property type="entry name" value="VWFA"/>
    <property type="match status" value="1"/>
</dbReference>
<dbReference type="InterPro" id="IPR050768">
    <property type="entry name" value="UPF0353/GerABKA_families"/>
</dbReference>
<dbReference type="Gene3D" id="3.40.50.410">
    <property type="entry name" value="von Willebrand factor, type A domain"/>
    <property type="match status" value="1"/>
</dbReference>
<dbReference type="Pfam" id="PF13519">
    <property type="entry name" value="VWA_2"/>
    <property type="match status" value="1"/>
</dbReference>
<gene>
    <name evidence="7" type="ORF">J3U88_32890</name>
</gene>
<evidence type="ECO:0000256" key="1">
    <source>
        <dbReference type="ARBA" id="ARBA00022475"/>
    </source>
</evidence>
<dbReference type="PANTHER" id="PTHR22550:SF5">
    <property type="entry name" value="LEUCINE ZIPPER PROTEIN 4"/>
    <property type="match status" value="1"/>
</dbReference>
<sequence>MRFAEPNLLYLLFLVPTLIAVFVYAERKRKAQLSHMTVNEKPGMVMGAGFERRLAYTILLSLGTLFLVLAAARPQWGTKLEEAKARGIDIIIAVDVSASMSADDVSPNRMARARQQVDKFLNLLEGDRVGLIAFAGSAFTYCPLTLDYGSVRLFLDSLEPGIITDPGTDIPSAVREAGRVFTRAKSTAQRVLVVFSDGENHEGDINAAVAEARDNGMTVFTIGIGNPGKSGSRIPIGEENGEIVYKTDRQGHIVFSQLDEAALQEIATKGGGDYYRISEAGIELSQIYKSLNLAQEAEFSSRRGQTMEDRFQYPLLIALAFLISAYSLGHRSFKKLRRTQEVHG</sequence>
<accession>A0A8J7U7S8</accession>
<keyword evidence="3 5" id="KW-1133">Transmembrane helix</keyword>
<feature type="transmembrane region" description="Helical" evidence="5">
    <location>
        <begin position="311"/>
        <end position="329"/>
    </location>
</feature>
<comment type="caution">
    <text evidence="7">The sequence shown here is derived from an EMBL/GenBank/DDBJ whole genome shotgun (WGS) entry which is preliminary data.</text>
</comment>
<evidence type="ECO:0000256" key="3">
    <source>
        <dbReference type="ARBA" id="ARBA00022989"/>
    </source>
</evidence>
<evidence type="ECO:0000256" key="2">
    <source>
        <dbReference type="ARBA" id="ARBA00022692"/>
    </source>
</evidence>
<dbReference type="InterPro" id="IPR002035">
    <property type="entry name" value="VWF_A"/>
</dbReference>
<keyword evidence="8" id="KW-1185">Reference proteome</keyword>
<evidence type="ECO:0000313" key="8">
    <source>
        <dbReference type="Proteomes" id="UP000664417"/>
    </source>
</evidence>
<evidence type="ECO:0000256" key="4">
    <source>
        <dbReference type="ARBA" id="ARBA00023136"/>
    </source>
</evidence>